<proteinExistence type="predicted"/>
<keyword evidence="3" id="KW-0963">Cytoplasm</keyword>
<accession>A0A7R9LQ25</accession>
<reference evidence="11" key="1">
    <citation type="submission" date="2020-11" db="EMBL/GenBank/DDBJ databases">
        <authorList>
            <person name="Tran Van P."/>
        </authorList>
    </citation>
    <scope>NUCLEOTIDE SEQUENCE</scope>
</reference>
<feature type="transmembrane region" description="Helical" evidence="9">
    <location>
        <begin position="549"/>
        <end position="568"/>
    </location>
</feature>
<feature type="region of interest" description="Disordered" evidence="8">
    <location>
        <begin position="39"/>
        <end position="62"/>
    </location>
</feature>
<dbReference type="Pfam" id="PF05781">
    <property type="entry name" value="MRVI1"/>
    <property type="match status" value="1"/>
</dbReference>
<feature type="region of interest" description="Disordered" evidence="8">
    <location>
        <begin position="110"/>
        <end position="130"/>
    </location>
</feature>
<evidence type="ECO:0000256" key="5">
    <source>
        <dbReference type="ARBA" id="ARBA00022989"/>
    </source>
</evidence>
<evidence type="ECO:0000256" key="6">
    <source>
        <dbReference type="ARBA" id="ARBA00023054"/>
    </source>
</evidence>
<sequence length="603" mass="68098">MKRRRMTNGLGFANLCLLPSILETQLDCCLRSGEQSSIGHDLESETRSASNTSSSSLNRNKSVHKKSCDKNIFKDCSAMNPTEDQLYEKLSDFDNNNVDSIYYEEKNISEDTSETVVNSEDETNSEFSSKSSLFPSLPDVILRKLQLLRESSCSVESLTEEEIESKFTTLSLAFKTDKLTLEQRLNLQKHQRDVAEADANNELRSLRETVRLFNQLMFGSDDDFILSATVRTEVKELLQRMESQVEVVGQTNAKISSRSELYGAAKQEERMSAAFDVILIHSQNLKKETEKCRKELEKTKKLLNSVANKKPDFESDSDNESVPLRRSIRSISTTILPKLNLIRVRRASVSSLEVLPNLETQRKSVQNNIRYAAPKPSYLSNRSRRCSMPATSAMFRPRNGVDSEPLPSYLEITAEEKGGSESDGASSAANPDSDNERTEQTTQSLTPRKSSINELNNTSINNNNTRNAIITDMNDTYSHRIVSNDITNDCDEDSCDEDTNDNDFDDKNSDESKTIVDLIEFKYLVNLYNQRFDGRVGSIVRSITTDFRLVLSLTLLIIAMVIMVWSLLPIGFPCECRCSYSWYQILSAILMSHSSQDIVSPIQ</sequence>
<feature type="compositionally biased region" description="Polar residues" evidence="8">
    <location>
        <begin position="440"/>
        <end position="449"/>
    </location>
</feature>
<keyword evidence="6" id="KW-0175">Coiled coil</keyword>
<evidence type="ECO:0000256" key="1">
    <source>
        <dbReference type="ARBA" id="ARBA00004167"/>
    </source>
</evidence>
<name>A0A7R9LQ25_9ACAR</name>
<comment type="subcellular location">
    <subcellularLocation>
        <location evidence="2">Cytoplasm</location>
    </subcellularLocation>
    <subcellularLocation>
        <location evidence="1">Membrane</location>
        <topology evidence="1">Single-pass membrane protein</topology>
    </subcellularLocation>
</comment>
<evidence type="ECO:0000256" key="3">
    <source>
        <dbReference type="ARBA" id="ARBA00022490"/>
    </source>
</evidence>
<protein>
    <recommendedName>
        <fullName evidence="13">Lymphoid-restricted membrane protein</fullName>
    </recommendedName>
</protein>
<evidence type="ECO:0000313" key="11">
    <source>
        <dbReference type="EMBL" id="CAD7645762.1"/>
    </source>
</evidence>
<keyword evidence="10" id="KW-0732">Signal</keyword>
<feature type="signal peptide" evidence="10">
    <location>
        <begin position="1"/>
        <end position="24"/>
    </location>
</feature>
<feature type="compositionally biased region" description="Low complexity" evidence="8">
    <location>
        <begin position="47"/>
        <end position="60"/>
    </location>
</feature>
<evidence type="ECO:0000256" key="10">
    <source>
        <dbReference type="SAM" id="SignalP"/>
    </source>
</evidence>
<evidence type="ECO:0000256" key="9">
    <source>
        <dbReference type="SAM" id="Phobius"/>
    </source>
</evidence>
<dbReference type="InterPro" id="IPR008677">
    <property type="entry name" value="MRVI1"/>
</dbReference>
<evidence type="ECO:0000256" key="2">
    <source>
        <dbReference type="ARBA" id="ARBA00004496"/>
    </source>
</evidence>
<feature type="chain" id="PRO_5036211316" description="Lymphoid-restricted membrane protein" evidence="10">
    <location>
        <begin position="25"/>
        <end position="603"/>
    </location>
</feature>
<dbReference type="OrthoDB" id="10062605at2759"/>
<dbReference type="PANTHER" id="PTHR15352">
    <property type="entry name" value="LYMPHOID-RESTRICTED MEMBRANE PROTEIN, JAW1"/>
    <property type="match status" value="1"/>
</dbReference>
<keyword evidence="5 9" id="KW-1133">Transmembrane helix</keyword>
<dbReference type="PANTHER" id="PTHR15352:SF1">
    <property type="entry name" value="KASH5-LIKE COILED-COIL DOMAIN-CONTAINING PROTEIN"/>
    <property type="match status" value="1"/>
</dbReference>
<dbReference type="GO" id="GO:0016020">
    <property type="term" value="C:membrane"/>
    <property type="evidence" value="ECO:0007669"/>
    <property type="project" value="UniProtKB-SubCell"/>
</dbReference>
<evidence type="ECO:0008006" key="13">
    <source>
        <dbReference type="Google" id="ProtNLM"/>
    </source>
</evidence>
<feature type="compositionally biased region" description="Low complexity" evidence="8">
    <location>
        <begin position="450"/>
        <end position="466"/>
    </location>
</feature>
<feature type="region of interest" description="Disordered" evidence="8">
    <location>
        <begin position="416"/>
        <end position="466"/>
    </location>
</feature>
<evidence type="ECO:0000256" key="7">
    <source>
        <dbReference type="ARBA" id="ARBA00023136"/>
    </source>
</evidence>
<dbReference type="Proteomes" id="UP000728032">
    <property type="component" value="Unassembled WGS sequence"/>
</dbReference>
<evidence type="ECO:0000256" key="4">
    <source>
        <dbReference type="ARBA" id="ARBA00022692"/>
    </source>
</evidence>
<dbReference type="EMBL" id="CAJPVJ010002148">
    <property type="protein sequence ID" value="CAG2165835.1"/>
    <property type="molecule type" value="Genomic_DNA"/>
</dbReference>
<dbReference type="GO" id="GO:0005737">
    <property type="term" value="C:cytoplasm"/>
    <property type="evidence" value="ECO:0007669"/>
    <property type="project" value="UniProtKB-SubCell"/>
</dbReference>
<keyword evidence="7 9" id="KW-0472">Membrane</keyword>
<organism evidence="11">
    <name type="scientific">Oppiella nova</name>
    <dbReference type="NCBI Taxonomy" id="334625"/>
    <lineage>
        <taxon>Eukaryota</taxon>
        <taxon>Metazoa</taxon>
        <taxon>Ecdysozoa</taxon>
        <taxon>Arthropoda</taxon>
        <taxon>Chelicerata</taxon>
        <taxon>Arachnida</taxon>
        <taxon>Acari</taxon>
        <taxon>Acariformes</taxon>
        <taxon>Sarcoptiformes</taxon>
        <taxon>Oribatida</taxon>
        <taxon>Brachypylina</taxon>
        <taxon>Oppioidea</taxon>
        <taxon>Oppiidae</taxon>
        <taxon>Oppiella</taxon>
    </lineage>
</organism>
<dbReference type="EMBL" id="OC916973">
    <property type="protein sequence ID" value="CAD7645762.1"/>
    <property type="molecule type" value="Genomic_DNA"/>
</dbReference>
<gene>
    <name evidence="11" type="ORF">ONB1V03_LOCUS5373</name>
</gene>
<keyword evidence="12" id="KW-1185">Reference proteome</keyword>
<evidence type="ECO:0000256" key="8">
    <source>
        <dbReference type="SAM" id="MobiDB-lite"/>
    </source>
</evidence>
<dbReference type="AlphaFoldDB" id="A0A7R9LQ25"/>
<keyword evidence="4 9" id="KW-0812">Transmembrane</keyword>
<evidence type="ECO:0000313" key="12">
    <source>
        <dbReference type="Proteomes" id="UP000728032"/>
    </source>
</evidence>